<dbReference type="RefSeq" id="WP_212980362.1">
    <property type="nucleotide sequence ID" value="NZ_AP025343.1"/>
</dbReference>
<comment type="caution">
    <text evidence="2">The sequence shown here is derived from an EMBL/GenBank/DDBJ whole genome shotgun (WGS) entry which is preliminary data.</text>
</comment>
<gene>
    <name evidence="2" type="ORF">J34TS1_48060</name>
</gene>
<evidence type="ECO:0000256" key="1">
    <source>
        <dbReference type="SAM" id="Phobius"/>
    </source>
</evidence>
<accession>A0A919YG43</accession>
<evidence type="ECO:0000313" key="2">
    <source>
        <dbReference type="EMBL" id="GIO50041.1"/>
    </source>
</evidence>
<keyword evidence="1" id="KW-0812">Transmembrane</keyword>
<dbReference type="Proteomes" id="UP000682811">
    <property type="component" value="Unassembled WGS sequence"/>
</dbReference>
<feature type="transmembrane region" description="Helical" evidence="1">
    <location>
        <begin position="216"/>
        <end position="233"/>
    </location>
</feature>
<keyword evidence="3" id="KW-1185">Reference proteome</keyword>
<dbReference type="Pfam" id="PF12730">
    <property type="entry name" value="ABC2_membrane_4"/>
    <property type="match status" value="1"/>
</dbReference>
<name>A0A919YG43_9BACL</name>
<dbReference type="EMBL" id="BORT01000027">
    <property type="protein sequence ID" value="GIO50041.1"/>
    <property type="molecule type" value="Genomic_DNA"/>
</dbReference>
<sequence>MRMLLRAEAMKTQWKIVLLLILLDTLINAAMGVEQLNSLKEFFKPSWTTLYIHSVNLHSMFFYPLYCGILASLLCMYEHRDGGWKLVMGFPGPRHKIFFAKYLVLIGILALVQVVFMLGYLTAGMLAGAPGSLPWGTLVYTGLGGWIGILPLAALQLIVSIKVRNFGASLALSVGYVVPNIVLTGFHSSIGAWLPFTIPYYVMMPQTAIFAPRVEPYSLWAITLFTGLVYLLIGRRFFEKRDWL</sequence>
<organism evidence="2 3">
    <name type="scientific">Paenibacillus azoreducens</name>
    <dbReference type="NCBI Taxonomy" id="116718"/>
    <lineage>
        <taxon>Bacteria</taxon>
        <taxon>Bacillati</taxon>
        <taxon>Bacillota</taxon>
        <taxon>Bacilli</taxon>
        <taxon>Bacillales</taxon>
        <taxon>Paenibacillaceae</taxon>
        <taxon>Paenibacillus</taxon>
    </lineage>
</organism>
<feature type="transmembrane region" description="Helical" evidence="1">
    <location>
        <begin position="98"/>
        <end position="118"/>
    </location>
</feature>
<dbReference type="CDD" id="cd21809">
    <property type="entry name" value="ABC-2_lan_permease-like"/>
    <property type="match status" value="1"/>
</dbReference>
<reference evidence="2 3" key="1">
    <citation type="submission" date="2021-03" db="EMBL/GenBank/DDBJ databases">
        <title>Antimicrobial resistance genes in bacteria isolated from Japanese honey, and their potential for conferring macrolide and lincosamide resistance in the American foulbrood pathogen Paenibacillus larvae.</title>
        <authorList>
            <person name="Okamoto M."/>
            <person name="Kumagai M."/>
            <person name="Kanamori H."/>
            <person name="Takamatsu D."/>
        </authorList>
    </citation>
    <scope>NUCLEOTIDE SEQUENCE [LARGE SCALE GENOMIC DNA]</scope>
    <source>
        <strain evidence="2 3">J34TS1</strain>
    </source>
</reference>
<feature type="transmembrane region" description="Helical" evidence="1">
    <location>
        <begin position="138"/>
        <end position="158"/>
    </location>
</feature>
<evidence type="ECO:0008006" key="4">
    <source>
        <dbReference type="Google" id="ProtNLM"/>
    </source>
</evidence>
<keyword evidence="1" id="KW-1133">Transmembrane helix</keyword>
<protein>
    <recommendedName>
        <fullName evidence="4">Lantibiotic ABC transporter permease</fullName>
    </recommendedName>
</protein>
<feature type="transmembrane region" description="Helical" evidence="1">
    <location>
        <begin position="56"/>
        <end position="77"/>
    </location>
</feature>
<proteinExistence type="predicted"/>
<feature type="transmembrane region" description="Helical" evidence="1">
    <location>
        <begin position="170"/>
        <end position="196"/>
    </location>
</feature>
<evidence type="ECO:0000313" key="3">
    <source>
        <dbReference type="Proteomes" id="UP000682811"/>
    </source>
</evidence>
<dbReference type="AlphaFoldDB" id="A0A919YG43"/>
<keyword evidence="1" id="KW-0472">Membrane</keyword>